<evidence type="ECO:0000256" key="2">
    <source>
        <dbReference type="ARBA" id="ARBA00022840"/>
    </source>
</evidence>
<keyword evidence="5" id="KW-1185">Reference proteome</keyword>
<dbReference type="InterPro" id="IPR008271">
    <property type="entry name" value="Ser/Thr_kinase_AS"/>
</dbReference>
<dbReference type="PANTHER" id="PTHR27005:SF283">
    <property type="entry name" value="OS02G0633066 PROTEIN"/>
    <property type="match status" value="1"/>
</dbReference>
<dbReference type="FunFam" id="1.10.510.10:FF:000084">
    <property type="entry name" value="Wall-associated receptor kinase 2"/>
    <property type="match status" value="1"/>
</dbReference>
<dbReference type="GO" id="GO:0007166">
    <property type="term" value="P:cell surface receptor signaling pathway"/>
    <property type="evidence" value="ECO:0007669"/>
    <property type="project" value="InterPro"/>
</dbReference>
<evidence type="ECO:0000313" key="4">
    <source>
        <dbReference type="EMBL" id="KAF6162025.1"/>
    </source>
</evidence>
<dbReference type="SUPFAM" id="SSF56112">
    <property type="entry name" value="Protein kinase-like (PK-like)"/>
    <property type="match status" value="1"/>
</dbReference>
<reference evidence="4 5" key="1">
    <citation type="journal article" date="2020" name="IScience">
        <title>Genome Sequencing of the Endangered Kingdonia uniflora (Circaeasteraceae, Ranunculales) Reveals Potential Mechanisms of Evolutionary Specialization.</title>
        <authorList>
            <person name="Sun Y."/>
            <person name="Deng T."/>
            <person name="Zhang A."/>
            <person name="Moore M.J."/>
            <person name="Landis J.B."/>
            <person name="Lin N."/>
            <person name="Zhang H."/>
            <person name="Zhang X."/>
            <person name="Huang J."/>
            <person name="Zhang X."/>
            <person name="Sun H."/>
            <person name="Wang H."/>
        </authorList>
    </citation>
    <scope>NUCLEOTIDE SEQUENCE [LARGE SCALE GENOMIC DNA]</scope>
    <source>
        <strain evidence="4">TB1705</strain>
        <tissue evidence="4">Leaf</tissue>
    </source>
</reference>
<comment type="caution">
    <text evidence="4">The sequence shown here is derived from an EMBL/GenBank/DDBJ whole genome shotgun (WGS) entry which is preliminary data.</text>
</comment>
<dbReference type="OrthoDB" id="649277at2759"/>
<dbReference type="EMBL" id="JACGCM010001059">
    <property type="protein sequence ID" value="KAF6162025.1"/>
    <property type="molecule type" value="Genomic_DNA"/>
</dbReference>
<dbReference type="PROSITE" id="PS00108">
    <property type="entry name" value="PROTEIN_KINASE_ST"/>
    <property type="match status" value="1"/>
</dbReference>
<proteinExistence type="predicted"/>
<dbReference type="InterPro" id="IPR011009">
    <property type="entry name" value="Kinase-like_dom_sf"/>
</dbReference>
<evidence type="ECO:0000313" key="5">
    <source>
        <dbReference type="Proteomes" id="UP000541444"/>
    </source>
</evidence>
<organism evidence="4 5">
    <name type="scientific">Kingdonia uniflora</name>
    <dbReference type="NCBI Taxonomy" id="39325"/>
    <lineage>
        <taxon>Eukaryota</taxon>
        <taxon>Viridiplantae</taxon>
        <taxon>Streptophyta</taxon>
        <taxon>Embryophyta</taxon>
        <taxon>Tracheophyta</taxon>
        <taxon>Spermatophyta</taxon>
        <taxon>Magnoliopsida</taxon>
        <taxon>Ranunculales</taxon>
        <taxon>Circaeasteraceae</taxon>
        <taxon>Kingdonia</taxon>
    </lineage>
</organism>
<name>A0A7J7N4F9_9MAGN</name>
<keyword evidence="1" id="KW-0547">Nucleotide-binding</keyword>
<dbReference type="GO" id="GO:0004674">
    <property type="term" value="F:protein serine/threonine kinase activity"/>
    <property type="evidence" value="ECO:0007669"/>
    <property type="project" value="TreeGrafter"/>
</dbReference>
<evidence type="ECO:0000259" key="3">
    <source>
        <dbReference type="PROSITE" id="PS50011"/>
    </source>
</evidence>
<dbReference type="GO" id="GO:0005886">
    <property type="term" value="C:plasma membrane"/>
    <property type="evidence" value="ECO:0007669"/>
    <property type="project" value="TreeGrafter"/>
</dbReference>
<protein>
    <recommendedName>
        <fullName evidence="3">Protein kinase domain-containing protein</fullName>
    </recommendedName>
</protein>
<dbReference type="InterPro" id="IPR000719">
    <property type="entry name" value="Prot_kinase_dom"/>
</dbReference>
<feature type="domain" description="Protein kinase" evidence="3">
    <location>
        <begin position="1"/>
        <end position="190"/>
    </location>
</feature>
<keyword evidence="2" id="KW-0067">ATP-binding</keyword>
<dbReference type="Gene3D" id="1.10.510.10">
    <property type="entry name" value="Transferase(Phosphotransferase) domain 1"/>
    <property type="match status" value="1"/>
</dbReference>
<dbReference type="GO" id="GO:0005524">
    <property type="term" value="F:ATP binding"/>
    <property type="evidence" value="ECO:0007669"/>
    <property type="project" value="UniProtKB-KW"/>
</dbReference>
<dbReference type="Proteomes" id="UP000541444">
    <property type="component" value="Unassembled WGS sequence"/>
</dbReference>
<accession>A0A7J7N4F9</accession>
<dbReference type="Pfam" id="PF00069">
    <property type="entry name" value="Pkinase"/>
    <property type="match status" value="1"/>
</dbReference>
<dbReference type="InterPro" id="IPR045274">
    <property type="entry name" value="WAK-like"/>
</dbReference>
<sequence length="190" mass="21304">MNLFSTETSPNIFTKRIISHPSPGKTVLRISNEIAGALSNLHSSASTSIFHKDIKSSNILFDETYKAKVSDFGISRSVPYENTHLTTLVKGTFGYLDPEYFHSSQFTEESDVYSFGVVLVELLTGQKPESFTRPEEEQNLAMQFISSVKEGCMFEILEAWVVNEAGKEQIQVVSKLAKRCLKLVGKRDQL</sequence>
<dbReference type="PANTHER" id="PTHR27005">
    <property type="entry name" value="WALL-ASSOCIATED RECEPTOR KINASE-LIKE 21"/>
    <property type="match status" value="1"/>
</dbReference>
<gene>
    <name evidence="4" type="ORF">GIB67_002614</name>
</gene>
<evidence type="ECO:0000256" key="1">
    <source>
        <dbReference type="ARBA" id="ARBA00022741"/>
    </source>
</evidence>
<dbReference type="SMART" id="SM00220">
    <property type="entry name" value="S_TKc"/>
    <property type="match status" value="1"/>
</dbReference>
<dbReference type="PROSITE" id="PS50011">
    <property type="entry name" value="PROTEIN_KINASE_DOM"/>
    <property type="match status" value="1"/>
</dbReference>
<dbReference type="AlphaFoldDB" id="A0A7J7N4F9"/>